<dbReference type="GO" id="GO:0009088">
    <property type="term" value="P:threonine biosynthetic process"/>
    <property type="evidence" value="ECO:0007669"/>
    <property type="project" value="UniProtKB-UniPathway"/>
</dbReference>
<evidence type="ECO:0000313" key="14">
    <source>
        <dbReference type="Proteomes" id="UP000308054"/>
    </source>
</evidence>
<keyword evidence="9" id="KW-0486">Methionine biosynthesis</keyword>
<keyword evidence="6" id="KW-0028">Amino-acid biosynthesis</keyword>
<dbReference type="PANTHER" id="PTHR43331">
    <property type="entry name" value="HOMOSERINE DEHYDROGENASE"/>
    <property type="match status" value="1"/>
</dbReference>
<dbReference type="Proteomes" id="UP000308054">
    <property type="component" value="Unassembled WGS sequence"/>
</dbReference>
<dbReference type="GO" id="GO:0009086">
    <property type="term" value="P:methionine biosynthetic process"/>
    <property type="evidence" value="ECO:0007669"/>
    <property type="project" value="UniProtKB-KW"/>
</dbReference>
<gene>
    <name evidence="13" type="ORF">E5163_14125</name>
</gene>
<proteinExistence type="inferred from homology"/>
<dbReference type="Gene3D" id="3.40.50.720">
    <property type="entry name" value="NAD(P)-binding Rossmann-like Domain"/>
    <property type="match status" value="1"/>
</dbReference>
<reference evidence="13 14" key="1">
    <citation type="journal article" date="2017" name="Int. J. Syst. Evol. Microbiol.">
        <title>Marinicauda algicola sp. nov., isolated from a marine red alga Rhodosorus marinus.</title>
        <authorList>
            <person name="Jeong S.E."/>
            <person name="Jeon S.H."/>
            <person name="Chun B.H."/>
            <person name="Kim D.W."/>
            <person name="Jeon C.O."/>
        </authorList>
    </citation>
    <scope>NUCLEOTIDE SEQUENCE [LARGE SCALE GENOMIC DNA]</scope>
    <source>
        <strain evidence="13 14">JCM 31718</strain>
    </source>
</reference>
<evidence type="ECO:0000256" key="5">
    <source>
        <dbReference type="ARBA" id="ARBA00013376"/>
    </source>
</evidence>
<dbReference type="Pfam" id="PF03447">
    <property type="entry name" value="NAD_binding_3"/>
    <property type="match status" value="1"/>
</dbReference>
<dbReference type="AlphaFoldDB" id="A0A4V3RXT5"/>
<sequence length="323" mass="32987">MTALSPARTAPPARTRSGLMRAVLFGHGTVGGGVAAALPAGVRLDGVVVRSRRSGLPRSVPVFTAPDEALALKPDLVIEALPGGAQAEAVLERAVALGCHVVSANKEVCARRPDLAARAREQGTAFLCSAAVGGGVPVLETVERLAHGGQGLSRVRGVLNGTSNFVLDRLADGERLDDAIAAAQAAGFAEADPGADLDGRDAACKLALIARTAWGVDLDPAAIPARSIRDLPAGLPAKAAREGRRVRQVAALARAGDGVHAGVRLEVLDLDDPLSRARLEGNCVVLTPETGTPLILSGKGAGRVPTAASMLADIARLVAERCR</sequence>
<dbReference type="EMBL" id="SRXW01000005">
    <property type="protein sequence ID" value="TGY87569.1"/>
    <property type="molecule type" value="Genomic_DNA"/>
</dbReference>
<comment type="caution">
    <text evidence="13">The sequence shown here is derived from an EMBL/GenBank/DDBJ whole genome shotgun (WGS) entry which is preliminary data.</text>
</comment>
<name>A0A4V3RXT5_9PROT</name>
<evidence type="ECO:0000313" key="13">
    <source>
        <dbReference type="EMBL" id="TGY87569.1"/>
    </source>
</evidence>
<keyword evidence="8" id="KW-0560">Oxidoreductase</keyword>
<dbReference type="InterPro" id="IPR005106">
    <property type="entry name" value="Asp/hSer_DH_NAD-bd"/>
</dbReference>
<comment type="pathway">
    <text evidence="2">Amino-acid biosynthesis; L-methionine biosynthesis via de novo pathway; L-homoserine from L-aspartate: step 3/3.</text>
</comment>
<evidence type="ECO:0000256" key="3">
    <source>
        <dbReference type="ARBA" id="ARBA00006753"/>
    </source>
</evidence>
<evidence type="ECO:0000256" key="8">
    <source>
        <dbReference type="ARBA" id="ARBA00023002"/>
    </source>
</evidence>
<evidence type="ECO:0000259" key="11">
    <source>
        <dbReference type="Pfam" id="PF00742"/>
    </source>
</evidence>
<keyword evidence="7" id="KW-0791">Threonine biosynthesis</keyword>
<evidence type="ECO:0000256" key="7">
    <source>
        <dbReference type="ARBA" id="ARBA00022697"/>
    </source>
</evidence>
<evidence type="ECO:0000256" key="6">
    <source>
        <dbReference type="ARBA" id="ARBA00022605"/>
    </source>
</evidence>
<feature type="domain" description="Homoserine dehydrogenase catalytic" evidence="11">
    <location>
        <begin position="137"/>
        <end position="314"/>
    </location>
</feature>
<evidence type="ECO:0000256" key="10">
    <source>
        <dbReference type="RuleBase" id="RU004171"/>
    </source>
</evidence>
<dbReference type="UniPathway" id="UPA00050">
    <property type="reaction ID" value="UER00063"/>
</dbReference>
<dbReference type="Pfam" id="PF00742">
    <property type="entry name" value="Homoserine_dh"/>
    <property type="match status" value="1"/>
</dbReference>
<comment type="pathway">
    <text evidence="1">Amino-acid biosynthesis; L-threonine biosynthesis; L-threonine from L-aspartate: step 3/5.</text>
</comment>
<dbReference type="SUPFAM" id="SSF55347">
    <property type="entry name" value="Glyceraldehyde-3-phosphate dehydrogenase-like, C-terminal domain"/>
    <property type="match status" value="1"/>
</dbReference>
<dbReference type="EC" id="1.1.1.3" evidence="4"/>
<evidence type="ECO:0000256" key="1">
    <source>
        <dbReference type="ARBA" id="ARBA00005056"/>
    </source>
</evidence>
<feature type="domain" description="Aspartate/homoserine dehydrogenase NAD-binding" evidence="12">
    <location>
        <begin position="26"/>
        <end position="126"/>
    </location>
</feature>
<dbReference type="InterPro" id="IPR036291">
    <property type="entry name" value="NAD(P)-bd_dom_sf"/>
</dbReference>
<accession>A0A4V3RXT5</accession>
<comment type="similarity">
    <text evidence="3 10">Belongs to the homoserine dehydrogenase family.</text>
</comment>
<dbReference type="InterPro" id="IPR001342">
    <property type="entry name" value="HDH_cat"/>
</dbReference>
<evidence type="ECO:0000259" key="12">
    <source>
        <dbReference type="Pfam" id="PF03447"/>
    </source>
</evidence>
<dbReference type="GO" id="GO:0050661">
    <property type="term" value="F:NADP binding"/>
    <property type="evidence" value="ECO:0007669"/>
    <property type="project" value="InterPro"/>
</dbReference>
<evidence type="ECO:0000256" key="4">
    <source>
        <dbReference type="ARBA" id="ARBA00013213"/>
    </source>
</evidence>
<dbReference type="SUPFAM" id="SSF51735">
    <property type="entry name" value="NAD(P)-binding Rossmann-fold domains"/>
    <property type="match status" value="1"/>
</dbReference>
<organism evidence="13 14">
    <name type="scientific">Marinicauda algicola</name>
    <dbReference type="NCBI Taxonomy" id="2029849"/>
    <lineage>
        <taxon>Bacteria</taxon>
        <taxon>Pseudomonadati</taxon>
        <taxon>Pseudomonadota</taxon>
        <taxon>Alphaproteobacteria</taxon>
        <taxon>Maricaulales</taxon>
        <taxon>Maricaulaceae</taxon>
        <taxon>Marinicauda</taxon>
    </lineage>
</organism>
<evidence type="ECO:0000256" key="2">
    <source>
        <dbReference type="ARBA" id="ARBA00005062"/>
    </source>
</evidence>
<dbReference type="GO" id="GO:0004412">
    <property type="term" value="F:homoserine dehydrogenase activity"/>
    <property type="evidence" value="ECO:0007669"/>
    <property type="project" value="UniProtKB-EC"/>
</dbReference>
<dbReference type="PROSITE" id="PS01042">
    <property type="entry name" value="HOMOSER_DHGENASE"/>
    <property type="match status" value="1"/>
</dbReference>
<keyword evidence="14" id="KW-1185">Reference proteome</keyword>
<protein>
    <recommendedName>
        <fullName evidence="5">Homoserine dehydrogenase</fullName>
        <ecNumber evidence="4">1.1.1.3</ecNumber>
    </recommendedName>
</protein>
<dbReference type="InterPro" id="IPR019811">
    <property type="entry name" value="HDH_CS"/>
</dbReference>
<evidence type="ECO:0000256" key="9">
    <source>
        <dbReference type="ARBA" id="ARBA00023167"/>
    </source>
</evidence>
<dbReference type="Gene3D" id="3.30.360.10">
    <property type="entry name" value="Dihydrodipicolinate Reductase, domain 2"/>
    <property type="match status" value="1"/>
</dbReference>
<dbReference type="RefSeq" id="WP_135997120.1">
    <property type="nucleotide sequence ID" value="NZ_CP071057.1"/>
</dbReference>
<dbReference type="UniPathway" id="UPA00051">
    <property type="reaction ID" value="UER00465"/>
</dbReference>
<dbReference type="OrthoDB" id="9808167at2"/>
<dbReference type="PANTHER" id="PTHR43331:SF1">
    <property type="entry name" value="HOMOSERINE DEHYDROGENASE"/>
    <property type="match status" value="1"/>
</dbReference>